<evidence type="ECO:0000256" key="1">
    <source>
        <dbReference type="SAM" id="Coils"/>
    </source>
</evidence>
<proteinExistence type="predicted"/>
<sequence length="143" mass="17182">MATVIYNDRINTWRKMKQLDELLETKPTAQAVAEMAELRIRNLQAFAELQSFNDTGKFLCKHPILFGRSEIAQLIKLLRTDPAEFLRQHKNVLDNIKRYKSFVKRKDRKEKREADKRNLEKYQEKERLFRMVLEQQQEQKSKA</sequence>
<feature type="coiled-coil region" evidence="1">
    <location>
        <begin position="105"/>
        <end position="139"/>
    </location>
</feature>
<protein>
    <submittedName>
        <fullName evidence="2">Uncharacterized protein</fullName>
    </submittedName>
</protein>
<reference evidence="2 3" key="1">
    <citation type="submission" date="2021-07" db="EMBL/GenBank/DDBJ databases">
        <title>Genomic diversity and antimicrobial resistance of Prevotella spp. isolated from chronic lung disease airways.</title>
        <authorList>
            <person name="Webb K.A."/>
            <person name="Olagoke O.S."/>
            <person name="Baird T."/>
            <person name="Neill J."/>
            <person name="Pham A."/>
            <person name="Wells T.J."/>
            <person name="Ramsay K.A."/>
            <person name="Bell S.C."/>
            <person name="Sarovich D.S."/>
            <person name="Price E.P."/>
        </authorList>
    </citation>
    <scope>NUCLEOTIDE SEQUENCE [LARGE SCALE GENOMIC DNA]</scope>
    <source>
        <strain evidence="2 3">SCHI0027.S.6</strain>
    </source>
</reference>
<evidence type="ECO:0000313" key="3">
    <source>
        <dbReference type="Proteomes" id="UP000812077"/>
    </source>
</evidence>
<keyword evidence="1" id="KW-0175">Coiled coil</keyword>
<gene>
    <name evidence="2" type="ORF">KZO77_00980</name>
</gene>
<comment type="caution">
    <text evidence="2">The sequence shown here is derived from an EMBL/GenBank/DDBJ whole genome shotgun (WGS) entry which is preliminary data.</text>
</comment>
<name>A0ABS6Y2B5_9BACT</name>
<keyword evidence="3" id="KW-1185">Reference proteome</keyword>
<dbReference type="EMBL" id="JAHXCP010000001">
    <property type="protein sequence ID" value="MBW4753611.1"/>
    <property type="molecule type" value="Genomic_DNA"/>
</dbReference>
<evidence type="ECO:0000313" key="2">
    <source>
        <dbReference type="EMBL" id="MBW4753611.1"/>
    </source>
</evidence>
<organism evidence="2 3">
    <name type="scientific">Prevotella melaninogenica</name>
    <dbReference type="NCBI Taxonomy" id="28132"/>
    <lineage>
        <taxon>Bacteria</taxon>
        <taxon>Pseudomonadati</taxon>
        <taxon>Bacteroidota</taxon>
        <taxon>Bacteroidia</taxon>
        <taxon>Bacteroidales</taxon>
        <taxon>Prevotellaceae</taxon>
        <taxon>Prevotella</taxon>
    </lineage>
</organism>
<dbReference type="RefSeq" id="WP_219432496.1">
    <property type="nucleotide sequence ID" value="NZ_JAHXCP010000001.1"/>
</dbReference>
<accession>A0ABS6Y2B5</accession>
<dbReference type="Proteomes" id="UP000812077">
    <property type="component" value="Unassembled WGS sequence"/>
</dbReference>